<dbReference type="RefSeq" id="WP_167527897.1">
    <property type="nucleotide sequence ID" value="NZ_AP021874.1"/>
</dbReference>
<dbReference type="Gene3D" id="1.10.3210.10">
    <property type="entry name" value="Hypothetical protein af1432"/>
    <property type="match status" value="1"/>
</dbReference>
<dbReference type="KEGG" id="dalk:DSCA_43320"/>
<dbReference type="PANTHER" id="PTHR43155">
    <property type="entry name" value="CYCLIC DI-GMP PHOSPHODIESTERASE PA4108-RELATED"/>
    <property type="match status" value="1"/>
</dbReference>
<keyword evidence="3" id="KW-1185">Reference proteome</keyword>
<evidence type="ECO:0000313" key="3">
    <source>
        <dbReference type="Proteomes" id="UP000427906"/>
    </source>
</evidence>
<dbReference type="EMBL" id="AP021874">
    <property type="protein sequence ID" value="BBO70402.1"/>
    <property type="molecule type" value="Genomic_DNA"/>
</dbReference>
<dbReference type="Proteomes" id="UP000427906">
    <property type="component" value="Chromosome"/>
</dbReference>
<feature type="domain" description="HD-GYP" evidence="1">
    <location>
        <begin position="5"/>
        <end position="200"/>
    </location>
</feature>
<organism evidence="2 3">
    <name type="scientific">Desulfosarcina alkanivorans</name>
    <dbReference type="NCBI Taxonomy" id="571177"/>
    <lineage>
        <taxon>Bacteria</taxon>
        <taxon>Pseudomonadati</taxon>
        <taxon>Thermodesulfobacteriota</taxon>
        <taxon>Desulfobacteria</taxon>
        <taxon>Desulfobacterales</taxon>
        <taxon>Desulfosarcinaceae</taxon>
        <taxon>Desulfosarcina</taxon>
    </lineage>
</organism>
<dbReference type="SUPFAM" id="SSF109604">
    <property type="entry name" value="HD-domain/PDEase-like"/>
    <property type="match status" value="1"/>
</dbReference>
<sequence>MKIQIEKPLLKSLTLMASMIEARDAYTGGHLWRVSQYCQGLAEAAGLPGEMVFLSRLGGFLHDIGKVSIPDGILGKRGRLTEPEYDVVKTHPGIGAALIREHPLGDLALAAVHQHHEWVNGGGYPERLHGDQISIFARIVSIADAFDALTSTRPYRRGVAALPAVAALKTEHDTQFDARLLEVFVQMAQGDAIEEIVGHSERGVAMVVCPSCGPVISVSRNARDGDIAYCRICGARHRLHRKGDTFVVEPTGAEGTAEDLKPHPETDSINAFIARAPGWVDV</sequence>
<proteinExistence type="predicted"/>
<dbReference type="InterPro" id="IPR037522">
    <property type="entry name" value="HD_GYP_dom"/>
</dbReference>
<dbReference type="InterPro" id="IPR003607">
    <property type="entry name" value="HD/PDEase_dom"/>
</dbReference>
<dbReference type="PANTHER" id="PTHR43155:SF2">
    <property type="entry name" value="CYCLIC DI-GMP PHOSPHODIESTERASE PA4108"/>
    <property type="match status" value="1"/>
</dbReference>
<dbReference type="SMART" id="SM00471">
    <property type="entry name" value="HDc"/>
    <property type="match status" value="1"/>
</dbReference>
<dbReference type="AlphaFoldDB" id="A0A5K7YKZ7"/>
<accession>A0A5K7YKZ7</accession>
<gene>
    <name evidence="2" type="ORF">DSCA_43320</name>
</gene>
<name>A0A5K7YKZ7_9BACT</name>
<dbReference type="CDD" id="cd00077">
    <property type="entry name" value="HDc"/>
    <property type="match status" value="1"/>
</dbReference>
<dbReference type="PROSITE" id="PS51832">
    <property type="entry name" value="HD_GYP"/>
    <property type="match status" value="1"/>
</dbReference>
<evidence type="ECO:0000259" key="1">
    <source>
        <dbReference type="PROSITE" id="PS51832"/>
    </source>
</evidence>
<reference evidence="2 3" key="1">
    <citation type="submission" date="2019-11" db="EMBL/GenBank/DDBJ databases">
        <title>Comparative genomics of hydrocarbon-degrading Desulfosarcina strains.</title>
        <authorList>
            <person name="Watanabe M."/>
            <person name="Kojima H."/>
            <person name="Fukui M."/>
        </authorList>
    </citation>
    <scope>NUCLEOTIDE SEQUENCE [LARGE SCALE GENOMIC DNA]</scope>
    <source>
        <strain evidence="2 3">PL12</strain>
    </source>
</reference>
<protein>
    <recommendedName>
        <fullName evidence="1">HD-GYP domain-containing protein</fullName>
    </recommendedName>
</protein>
<dbReference type="Pfam" id="PF13487">
    <property type="entry name" value="HD_5"/>
    <property type="match status" value="1"/>
</dbReference>
<evidence type="ECO:0000313" key="2">
    <source>
        <dbReference type="EMBL" id="BBO70402.1"/>
    </source>
</evidence>